<dbReference type="CDD" id="cd15482">
    <property type="entry name" value="Sialidase_non-viral"/>
    <property type="match status" value="1"/>
</dbReference>
<feature type="domain" description="Sialidase" evidence="2">
    <location>
        <begin position="184"/>
        <end position="426"/>
    </location>
</feature>
<dbReference type="InterPro" id="IPR026856">
    <property type="entry name" value="Sialidase_fam"/>
</dbReference>
<dbReference type="eggNOG" id="ENOG502QSIT">
    <property type="taxonomic scope" value="Eukaryota"/>
</dbReference>
<dbReference type="AlphaFoldDB" id="F2U6W4"/>
<accession>F2U6W4</accession>
<evidence type="ECO:0000313" key="4">
    <source>
        <dbReference type="Proteomes" id="UP000007799"/>
    </source>
</evidence>
<dbReference type="InterPro" id="IPR011040">
    <property type="entry name" value="Sialidase"/>
</dbReference>
<feature type="chain" id="PRO_5003290355" description="Sialidase domain-containing protein" evidence="1">
    <location>
        <begin position="27"/>
        <end position="466"/>
    </location>
</feature>
<dbReference type="KEGG" id="sre:PTSG_04204"/>
<dbReference type="Gene3D" id="2.120.10.10">
    <property type="match status" value="1"/>
</dbReference>
<dbReference type="GO" id="GO:0004308">
    <property type="term" value="F:exo-alpha-sialidase activity"/>
    <property type="evidence" value="ECO:0007669"/>
    <property type="project" value="InterPro"/>
</dbReference>
<dbReference type="PANTHER" id="PTHR10628:SF30">
    <property type="entry name" value="EXO-ALPHA-SIALIDASE"/>
    <property type="match status" value="1"/>
</dbReference>
<organism evidence="4">
    <name type="scientific">Salpingoeca rosetta (strain ATCC 50818 / BSB-021)</name>
    <dbReference type="NCBI Taxonomy" id="946362"/>
    <lineage>
        <taxon>Eukaryota</taxon>
        <taxon>Choanoflagellata</taxon>
        <taxon>Craspedida</taxon>
        <taxon>Salpingoecidae</taxon>
        <taxon>Salpingoeca</taxon>
    </lineage>
</organism>
<dbReference type="Proteomes" id="UP000007799">
    <property type="component" value="Unassembled WGS sequence"/>
</dbReference>
<dbReference type="RefSeq" id="XP_004995100.1">
    <property type="nucleotide sequence ID" value="XM_004995043.1"/>
</dbReference>
<dbReference type="GO" id="GO:0016020">
    <property type="term" value="C:membrane"/>
    <property type="evidence" value="ECO:0007669"/>
    <property type="project" value="TreeGrafter"/>
</dbReference>
<feature type="signal peptide" evidence="1">
    <location>
        <begin position="1"/>
        <end position="26"/>
    </location>
</feature>
<dbReference type="OMA" id="YPCIRIP"/>
<dbReference type="Gene3D" id="3.90.640.70">
    <property type="match status" value="1"/>
</dbReference>
<dbReference type="SUPFAM" id="SSF50939">
    <property type="entry name" value="Sialidases"/>
    <property type="match status" value="1"/>
</dbReference>
<dbReference type="GO" id="GO:0009313">
    <property type="term" value="P:oligosaccharide catabolic process"/>
    <property type="evidence" value="ECO:0007669"/>
    <property type="project" value="TreeGrafter"/>
</dbReference>
<evidence type="ECO:0000313" key="3">
    <source>
        <dbReference type="EMBL" id="EGD83596.1"/>
    </source>
</evidence>
<dbReference type="STRING" id="946362.F2U6W4"/>
<dbReference type="OrthoDB" id="2739686at2759"/>
<dbReference type="InParanoid" id="F2U6W4"/>
<dbReference type="GO" id="GO:0005737">
    <property type="term" value="C:cytoplasm"/>
    <property type="evidence" value="ECO:0007669"/>
    <property type="project" value="TreeGrafter"/>
</dbReference>
<proteinExistence type="predicted"/>
<reference evidence="3" key="1">
    <citation type="submission" date="2009-08" db="EMBL/GenBank/DDBJ databases">
        <title>Annotation of Salpingoeca rosetta.</title>
        <authorList>
            <consortium name="The Broad Institute Genome Sequencing Platform"/>
            <person name="Russ C."/>
            <person name="Cuomo C."/>
            <person name="Burger G."/>
            <person name="Gray M.W."/>
            <person name="Holland P.W.H."/>
            <person name="King N."/>
            <person name="Lang F.B.F."/>
            <person name="Roger A.J."/>
            <person name="Ruiz-Trillo I."/>
            <person name="Young S.K."/>
            <person name="Zeng Q."/>
            <person name="Gargeya S."/>
            <person name="Alvarado L."/>
            <person name="Berlin A."/>
            <person name="Chapman S.B."/>
            <person name="Chen Z."/>
            <person name="Freedman E."/>
            <person name="Gellesch M."/>
            <person name="Goldberg J."/>
            <person name="Griggs A."/>
            <person name="Gujja S."/>
            <person name="Heilman E."/>
            <person name="Heiman D."/>
            <person name="Howarth C."/>
            <person name="Mehta T."/>
            <person name="Neiman D."/>
            <person name="Pearson M."/>
            <person name="Roberts A."/>
            <person name="Saif S."/>
            <person name="Shea T."/>
            <person name="Shenoy N."/>
            <person name="Sisk P."/>
            <person name="Stolte C."/>
            <person name="Sykes S."/>
            <person name="White J."/>
            <person name="Yandava C."/>
            <person name="Haas B."/>
            <person name="Nusbaum C."/>
            <person name="Birren B."/>
        </authorList>
    </citation>
    <scope>NUCLEOTIDE SEQUENCE [LARGE SCALE GENOMIC DNA]</scope>
    <source>
        <strain evidence="3">ATCC 50818</strain>
    </source>
</reference>
<protein>
    <recommendedName>
        <fullName evidence="2">Sialidase domain-containing protein</fullName>
    </recommendedName>
</protein>
<name>F2U6W4_SALR5</name>
<dbReference type="GO" id="GO:0006689">
    <property type="term" value="P:ganglioside catabolic process"/>
    <property type="evidence" value="ECO:0007669"/>
    <property type="project" value="TreeGrafter"/>
</dbReference>
<gene>
    <name evidence="3" type="ORF">PTSG_04204</name>
</gene>
<dbReference type="FunCoup" id="F2U6W4">
    <property type="interactions" value="104"/>
</dbReference>
<dbReference type="GeneID" id="16075680"/>
<evidence type="ECO:0000256" key="1">
    <source>
        <dbReference type="SAM" id="SignalP"/>
    </source>
</evidence>
<dbReference type="InterPro" id="IPR036278">
    <property type="entry name" value="Sialidase_sf"/>
</dbReference>
<keyword evidence="4" id="KW-1185">Reference proteome</keyword>
<dbReference type="PANTHER" id="PTHR10628">
    <property type="entry name" value="SIALIDASE"/>
    <property type="match status" value="1"/>
</dbReference>
<dbReference type="Pfam" id="PF13088">
    <property type="entry name" value="BNR_2"/>
    <property type="match status" value="1"/>
</dbReference>
<keyword evidence="1" id="KW-0732">Signal</keyword>
<sequence>MMTQQQGVVVMLVSLVVIVLVSGVLSAADTAEGAAVGSGAVRVPEKCQQLMDAYCNSPVENAPCLHALEEHNHPLPLYARFDTNAQHGPKQWRCYSSDALDSRNQSYVKGTGYCTRDEQIRAVIADCEANVTLVDVFTPGEAGYPCIRIPSLVLVGDGSLLAFAECRNWTGDGCEPTGVHAENSNRDICMKRSRDSGHTWSPLKVILRNAAQPTAVFDTVHNQTVLNYIQLQPASNLQVVSFDNGNTWSTPLHLDAFLGGAAPSDVGPGVGLQLKSNVSGHAGRLLFIGHHGAYQFDSVWFSDDGGHMYSLAQTNFTHMDEAQLVELPDGRVLANMRNNHINKCSCRGVAISDDGGTTFGPVSFAPQLISPVCQATILTGNDNKVYFVNPASTSERVNGVLRQSSDGIHWDKQRTVYAGAFAYSCLSLLPNNNATHLGLLFETAMLHGCEGPSCRTVFAAVATSNF</sequence>
<evidence type="ECO:0000259" key="2">
    <source>
        <dbReference type="Pfam" id="PF13088"/>
    </source>
</evidence>
<dbReference type="EMBL" id="GL832963">
    <property type="protein sequence ID" value="EGD83596.1"/>
    <property type="molecule type" value="Genomic_DNA"/>
</dbReference>